<dbReference type="InterPro" id="IPR012337">
    <property type="entry name" value="RNaseH-like_sf"/>
</dbReference>
<dbReference type="InterPro" id="IPR008906">
    <property type="entry name" value="HATC_C_dom"/>
</dbReference>
<organism evidence="3 4">
    <name type="scientific">Mycena sanguinolenta</name>
    <dbReference type="NCBI Taxonomy" id="230812"/>
    <lineage>
        <taxon>Eukaryota</taxon>
        <taxon>Fungi</taxon>
        <taxon>Dikarya</taxon>
        <taxon>Basidiomycota</taxon>
        <taxon>Agaricomycotina</taxon>
        <taxon>Agaricomycetes</taxon>
        <taxon>Agaricomycetidae</taxon>
        <taxon>Agaricales</taxon>
        <taxon>Marasmiineae</taxon>
        <taxon>Mycenaceae</taxon>
        <taxon>Mycena</taxon>
    </lineage>
</organism>
<evidence type="ECO:0000313" key="4">
    <source>
        <dbReference type="Proteomes" id="UP000623467"/>
    </source>
</evidence>
<sequence length="523" mass="58767">MASTSSRNQRRAVSSHPPSAPEPSSLPRSDNDSESIAPDDSVSQVPSSNVSRVSSRRRGKAPDKRQYDNNDLTDDELCDEENDLRRARRDYHAAFYSEFKKPVLERNKEGEIVFVKVKNSSGTPESVPNGVKLTWLIIVLHPRYKTFYFLTVGWEQTWIDEALRLLRLAWTSHYKPQPAWTNPTTLTVPDTSQTQTGSRRSKISFDIAIDYGQAAASAPDALEVWLTSPALPLENDPIGYHSRQREAAKTAQSFEAEAFAQMCLDYLSAPATSVDAERLFSFSGGTIMKLRNQLSEKSAHSAVMVGQWASDPDLIAVDEFESQLAESWTRKKKRRAPASAEAQGSSKFSQLHGVKLSETLHINLDEWLDPKSPQFNSTLASAIFHYSPRTTKEEHLEVYILMDEMKQAAWNICDSCLLLFIIMAINEDKKGVPLAFLLFSMPTGNQLFLSGYDTEILAKLLKLWRALLEKFRDGKSFYVLLAITDTDLKEHGALICVFPGVILIHGNWPWHIQDLADLTRAAV</sequence>
<feature type="compositionally biased region" description="Low complexity" evidence="1">
    <location>
        <begin position="41"/>
        <end position="53"/>
    </location>
</feature>
<accession>A0A8H7DL30</accession>
<dbReference type="AlphaFoldDB" id="A0A8H7DL30"/>
<dbReference type="OrthoDB" id="3359487at2759"/>
<comment type="caution">
    <text evidence="3">The sequence shown here is derived from an EMBL/GenBank/DDBJ whole genome shotgun (WGS) entry which is preliminary data.</text>
</comment>
<dbReference type="Proteomes" id="UP000623467">
    <property type="component" value="Unassembled WGS sequence"/>
</dbReference>
<feature type="domain" description="HAT C-terminal dimerisation" evidence="2">
    <location>
        <begin position="260"/>
        <end position="308"/>
    </location>
</feature>
<proteinExistence type="predicted"/>
<dbReference type="SUPFAM" id="SSF53098">
    <property type="entry name" value="Ribonuclease H-like"/>
    <property type="match status" value="1"/>
</dbReference>
<evidence type="ECO:0000259" key="2">
    <source>
        <dbReference type="Pfam" id="PF05699"/>
    </source>
</evidence>
<feature type="compositionally biased region" description="Low complexity" evidence="1">
    <location>
        <begin position="14"/>
        <end position="28"/>
    </location>
</feature>
<dbReference type="EMBL" id="JACAZH010000001">
    <property type="protein sequence ID" value="KAF7377412.1"/>
    <property type="molecule type" value="Genomic_DNA"/>
</dbReference>
<gene>
    <name evidence="3" type="ORF">MSAN_00162800</name>
</gene>
<feature type="region of interest" description="Disordered" evidence="1">
    <location>
        <begin position="1"/>
        <end position="75"/>
    </location>
</feature>
<dbReference type="GO" id="GO:0046983">
    <property type="term" value="F:protein dimerization activity"/>
    <property type="evidence" value="ECO:0007669"/>
    <property type="project" value="InterPro"/>
</dbReference>
<keyword evidence="4" id="KW-1185">Reference proteome</keyword>
<reference evidence="3" key="1">
    <citation type="submission" date="2020-05" db="EMBL/GenBank/DDBJ databases">
        <title>Mycena genomes resolve the evolution of fungal bioluminescence.</title>
        <authorList>
            <person name="Tsai I.J."/>
        </authorList>
    </citation>
    <scope>NUCLEOTIDE SEQUENCE</scope>
    <source>
        <strain evidence="3">160909Yilan</strain>
    </source>
</reference>
<evidence type="ECO:0000313" key="3">
    <source>
        <dbReference type="EMBL" id="KAF7377412.1"/>
    </source>
</evidence>
<protein>
    <recommendedName>
        <fullName evidence="2">HAT C-terminal dimerisation domain-containing protein</fullName>
    </recommendedName>
</protein>
<dbReference type="Pfam" id="PF05699">
    <property type="entry name" value="Dimer_Tnp_hAT"/>
    <property type="match status" value="1"/>
</dbReference>
<name>A0A8H7DL30_9AGAR</name>
<evidence type="ECO:0000256" key="1">
    <source>
        <dbReference type="SAM" id="MobiDB-lite"/>
    </source>
</evidence>